<keyword evidence="6 11" id="KW-0328">Glycosyltransferase</keyword>
<evidence type="ECO:0000256" key="8">
    <source>
        <dbReference type="ARBA" id="ARBA00023098"/>
    </source>
</evidence>
<evidence type="ECO:0000256" key="9">
    <source>
        <dbReference type="ARBA" id="ARBA00048975"/>
    </source>
</evidence>
<dbReference type="InterPro" id="IPR003835">
    <property type="entry name" value="Glyco_trans_19"/>
</dbReference>
<dbReference type="SUPFAM" id="SSF53756">
    <property type="entry name" value="UDP-Glycosyltransferase/glycogen phosphorylase"/>
    <property type="match status" value="1"/>
</dbReference>
<comment type="caution">
    <text evidence="11">The sequence shown here is derived from an EMBL/GenBank/DDBJ whole genome shotgun (WGS) entry which is preliminary data.</text>
</comment>
<evidence type="ECO:0000256" key="5">
    <source>
        <dbReference type="ARBA" id="ARBA00022556"/>
    </source>
</evidence>
<reference evidence="12" key="1">
    <citation type="submission" date="2015-07" db="EMBL/GenBank/DDBJ databases">
        <title>Genome sequencing of Sunxiuqinia dokdonensis strain SK.</title>
        <authorList>
            <person name="Ahn S."/>
            <person name="Kim B.-C."/>
        </authorList>
    </citation>
    <scope>NUCLEOTIDE SEQUENCE [LARGE SCALE GENOMIC DNA]</scope>
    <source>
        <strain evidence="12">SK</strain>
    </source>
</reference>
<evidence type="ECO:0000256" key="4">
    <source>
        <dbReference type="ARBA" id="ARBA00022516"/>
    </source>
</evidence>
<evidence type="ECO:0000256" key="3">
    <source>
        <dbReference type="ARBA" id="ARBA00020902"/>
    </source>
</evidence>
<dbReference type="STRING" id="1409788.NC99_17780"/>
<sequence>MKYYFIAGEASGDLHASNLIAEIVRQDKGAELRGFGGERMEKAGMQLTRHYREMAFMGFLPVLMNLKKIKQNFKTCEEDLLDFQPDVLVLVDYPGFNLRMAEFAKKHGIRVFYYISPKIWIWKKHRIKKIKAFVDEMFTILPFETEFYKELDYEVNYVGNPVLDEVMSKPPKVDFQSFVKENHLPDQPIIALLPGSRLQEIKSLLPPMLEAAAAFSNYQAVVTAAPNIDQSVYERLLADYPAARLLHNKSYEVMQQAEVAVLASGTVSLEAGILRCPQIVCYRMDGGALFYWLGKHFVKIVWVSLVNLILRRTAVKELLQHNCTVKNIRQELSLILNDATYKKQIRESYDELRQQLGEPGASARAASAMIEKLGGKN</sequence>
<comment type="catalytic activity">
    <reaction evidence="9">
        <text>a lipid X + a UDP-2-N,3-O-bis[(3R)-3-hydroxyacyl]-alpha-D-glucosamine = a lipid A disaccharide + UDP + H(+)</text>
        <dbReference type="Rhea" id="RHEA:67828"/>
        <dbReference type="ChEBI" id="CHEBI:15378"/>
        <dbReference type="ChEBI" id="CHEBI:58223"/>
        <dbReference type="ChEBI" id="CHEBI:137748"/>
        <dbReference type="ChEBI" id="CHEBI:176338"/>
        <dbReference type="ChEBI" id="CHEBI:176343"/>
        <dbReference type="EC" id="2.4.1.182"/>
    </reaction>
</comment>
<protein>
    <recommendedName>
        <fullName evidence="3 10">Lipid-A-disaccharide synthase</fullName>
        <ecNumber evidence="2 10">2.4.1.182</ecNumber>
    </recommendedName>
</protein>
<keyword evidence="12" id="KW-1185">Reference proteome</keyword>
<evidence type="ECO:0000256" key="6">
    <source>
        <dbReference type="ARBA" id="ARBA00022676"/>
    </source>
</evidence>
<proteinExistence type="predicted"/>
<keyword evidence="7 11" id="KW-0808">Transferase</keyword>
<dbReference type="Pfam" id="PF02684">
    <property type="entry name" value="LpxB"/>
    <property type="match status" value="1"/>
</dbReference>
<dbReference type="RefSeq" id="WP_053182016.1">
    <property type="nucleotide sequence ID" value="NZ_LGIA01000142.1"/>
</dbReference>
<dbReference type="GO" id="GO:0008915">
    <property type="term" value="F:lipid-A-disaccharide synthase activity"/>
    <property type="evidence" value="ECO:0007669"/>
    <property type="project" value="UniProtKB-UniRule"/>
</dbReference>
<keyword evidence="5" id="KW-0441">Lipid A biosynthesis</keyword>
<name>A0A0L8VB24_9BACT</name>
<dbReference type="PANTHER" id="PTHR30372:SF4">
    <property type="entry name" value="LIPID-A-DISACCHARIDE SYNTHASE, MITOCHONDRIAL-RELATED"/>
    <property type="match status" value="1"/>
</dbReference>
<evidence type="ECO:0000256" key="2">
    <source>
        <dbReference type="ARBA" id="ARBA00012687"/>
    </source>
</evidence>
<keyword evidence="8" id="KW-0443">Lipid metabolism</keyword>
<gene>
    <name evidence="11" type="ORF">NC99_17780</name>
</gene>
<evidence type="ECO:0000256" key="1">
    <source>
        <dbReference type="ARBA" id="ARBA00002056"/>
    </source>
</evidence>
<dbReference type="GO" id="GO:0005543">
    <property type="term" value="F:phospholipid binding"/>
    <property type="evidence" value="ECO:0007669"/>
    <property type="project" value="TreeGrafter"/>
</dbReference>
<accession>A0A0L8VB24</accession>
<organism evidence="11 12">
    <name type="scientific">Sunxiuqinia dokdonensis</name>
    <dbReference type="NCBI Taxonomy" id="1409788"/>
    <lineage>
        <taxon>Bacteria</taxon>
        <taxon>Pseudomonadati</taxon>
        <taxon>Bacteroidota</taxon>
        <taxon>Bacteroidia</taxon>
        <taxon>Marinilabiliales</taxon>
        <taxon>Prolixibacteraceae</taxon>
        <taxon>Sunxiuqinia</taxon>
    </lineage>
</organism>
<comment type="function">
    <text evidence="1">Condensation of UDP-2,3-diacylglucosamine and 2,3-diacylglucosamine-1-phosphate to form lipid A disaccharide, a precursor of lipid A, a phosphorylated glycolipid that anchors the lipopolysaccharide to the outer membrane of the cell.</text>
</comment>
<dbReference type="EMBL" id="LGIA01000142">
    <property type="protein sequence ID" value="KOH45402.1"/>
    <property type="molecule type" value="Genomic_DNA"/>
</dbReference>
<evidence type="ECO:0000313" key="12">
    <source>
        <dbReference type="Proteomes" id="UP000036958"/>
    </source>
</evidence>
<dbReference type="PATRIC" id="fig|1409788.3.peg.1846"/>
<dbReference type="Proteomes" id="UP000036958">
    <property type="component" value="Unassembled WGS sequence"/>
</dbReference>
<evidence type="ECO:0000313" key="11">
    <source>
        <dbReference type="EMBL" id="KOH45402.1"/>
    </source>
</evidence>
<dbReference type="OrthoDB" id="9801642at2"/>
<dbReference type="AlphaFoldDB" id="A0A0L8VB24"/>
<evidence type="ECO:0000256" key="10">
    <source>
        <dbReference type="NCBIfam" id="TIGR00215"/>
    </source>
</evidence>
<dbReference type="GO" id="GO:0009245">
    <property type="term" value="P:lipid A biosynthetic process"/>
    <property type="evidence" value="ECO:0007669"/>
    <property type="project" value="UniProtKB-UniRule"/>
</dbReference>
<dbReference type="NCBIfam" id="TIGR00215">
    <property type="entry name" value="lpxB"/>
    <property type="match status" value="1"/>
</dbReference>
<keyword evidence="4" id="KW-0444">Lipid biosynthesis</keyword>
<evidence type="ECO:0000256" key="7">
    <source>
        <dbReference type="ARBA" id="ARBA00022679"/>
    </source>
</evidence>
<dbReference type="PANTHER" id="PTHR30372">
    <property type="entry name" value="LIPID-A-DISACCHARIDE SYNTHASE"/>
    <property type="match status" value="1"/>
</dbReference>
<dbReference type="GO" id="GO:0016020">
    <property type="term" value="C:membrane"/>
    <property type="evidence" value="ECO:0007669"/>
    <property type="project" value="GOC"/>
</dbReference>
<dbReference type="EC" id="2.4.1.182" evidence="2 10"/>